<keyword evidence="4" id="KW-0399">Innate immunity</keyword>
<dbReference type="PROSITE" id="PS50104">
    <property type="entry name" value="TIR"/>
    <property type="match status" value="1"/>
</dbReference>
<evidence type="ECO:0000256" key="18">
    <source>
        <dbReference type="ARBA" id="ARBA00072833"/>
    </source>
</evidence>
<gene>
    <name evidence="22" type="primary">LOC108895805</name>
</gene>
<dbReference type="Ensembl" id="ENSLCAT00010013534.1">
    <property type="protein sequence ID" value="ENSLCAP00010013256.1"/>
    <property type="gene ID" value="ENSLCAG00010006278.1"/>
</dbReference>
<keyword evidence="5" id="KW-0433">Leucine-rich repeat</keyword>
<keyword evidence="14" id="KW-0325">Glycoprotein</keyword>
<name>A0A4W6CLP8_LATCA</name>
<dbReference type="GO" id="GO:0006954">
    <property type="term" value="P:inflammatory response"/>
    <property type="evidence" value="ECO:0007669"/>
    <property type="project" value="UniProtKB-KW"/>
</dbReference>
<dbReference type="InterPro" id="IPR000157">
    <property type="entry name" value="TIR_dom"/>
</dbReference>
<keyword evidence="23" id="KW-1185">Reference proteome</keyword>
<evidence type="ECO:0000313" key="23">
    <source>
        <dbReference type="Proteomes" id="UP000314980"/>
    </source>
</evidence>
<dbReference type="FunFam" id="3.40.50.10140:FF:000001">
    <property type="entry name" value="Toll-like receptor 2"/>
    <property type="match status" value="1"/>
</dbReference>
<proteinExistence type="inferred from homology"/>
<evidence type="ECO:0000256" key="14">
    <source>
        <dbReference type="ARBA" id="ARBA00023180"/>
    </source>
</evidence>
<evidence type="ECO:0000256" key="1">
    <source>
        <dbReference type="ARBA" id="ARBA00004479"/>
    </source>
</evidence>
<dbReference type="STRING" id="8187.ENSLCAP00010013256"/>
<evidence type="ECO:0000256" key="7">
    <source>
        <dbReference type="ARBA" id="ARBA00022729"/>
    </source>
</evidence>
<reference evidence="22" key="2">
    <citation type="submission" date="2025-08" db="UniProtKB">
        <authorList>
            <consortium name="Ensembl"/>
        </authorList>
    </citation>
    <scope>IDENTIFICATION</scope>
</reference>
<feature type="domain" description="TIR" evidence="21">
    <location>
        <begin position="706"/>
        <end position="851"/>
    </location>
</feature>
<keyword evidence="11 19" id="KW-0472">Membrane</keyword>
<evidence type="ECO:0000256" key="15">
    <source>
        <dbReference type="ARBA" id="ARBA00023198"/>
    </source>
</evidence>
<dbReference type="FunFam" id="3.80.10.10:FF:000365">
    <property type="entry name" value="Toll-like receptor 5"/>
    <property type="match status" value="1"/>
</dbReference>
<keyword evidence="10 19" id="KW-1133">Transmembrane helix</keyword>
<dbReference type="PIRSF" id="PIRSF037595">
    <property type="entry name" value="Toll-like_receptor"/>
    <property type="match status" value="1"/>
</dbReference>
<evidence type="ECO:0000256" key="2">
    <source>
        <dbReference type="ARBA" id="ARBA00009634"/>
    </source>
</evidence>
<dbReference type="GO" id="GO:0002224">
    <property type="term" value="P:toll-like receptor signaling pathway"/>
    <property type="evidence" value="ECO:0007669"/>
    <property type="project" value="InterPro"/>
</dbReference>
<comment type="subcellular location">
    <subcellularLocation>
        <location evidence="1">Membrane</location>
        <topology evidence="1">Single-pass type I membrane protein</topology>
    </subcellularLocation>
</comment>
<dbReference type="InParanoid" id="A0A4W6CLP8"/>
<dbReference type="SMART" id="SM00255">
    <property type="entry name" value="TIR"/>
    <property type="match status" value="1"/>
</dbReference>
<dbReference type="Gene3D" id="3.80.10.10">
    <property type="entry name" value="Ribonuclease Inhibitor"/>
    <property type="match status" value="3"/>
</dbReference>
<evidence type="ECO:0000256" key="8">
    <source>
        <dbReference type="ARBA" id="ARBA00022737"/>
    </source>
</evidence>
<comment type="subunit">
    <text evidence="17">Homodimer. Interacts with MYD88 (via TIR domain). Interacts with TICAM1 (via TIR domain). Interacts with UNC93B1; this interaction is essential for proper TLR5 localization to the plasma membrane.</text>
</comment>
<keyword evidence="8" id="KW-0677">Repeat</keyword>
<evidence type="ECO:0000256" key="5">
    <source>
        <dbReference type="ARBA" id="ARBA00022614"/>
    </source>
</evidence>
<dbReference type="Proteomes" id="UP000314980">
    <property type="component" value="Unassembled WGS sequence"/>
</dbReference>
<dbReference type="Gene3D" id="3.40.50.10140">
    <property type="entry name" value="Toll/interleukin-1 receptor homology (TIR) domain"/>
    <property type="match status" value="1"/>
</dbReference>
<keyword evidence="15" id="KW-0395">Inflammatory response</keyword>
<organism evidence="22 23">
    <name type="scientific">Lates calcarifer</name>
    <name type="common">Barramundi</name>
    <name type="synonym">Holocentrus calcarifer</name>
    <dbReference type="NCBI Taxonomy" id="8187"/>
    <lineage>
        <taxon>Eukaryota</taxon>
        <taxon>Metazoa</taxon>
        <taxon>Chordata</taxon>
        <taxon>Craniata</taxon>
        <taxon>Vertebrata</taxon>
        <taxon>Euteleostomi</taxon>
        <taxon>Actinopterygii</taxon>
        <taxon>Neopterygii</taxon>
        <taxon>Teleostei</taxon>
        <taxon>Neoteleostei</taxon>
        <taxon>Acanthomorphata</taxon>
        <taxon>Carangaria</taxon>
        <taxon>Carangaria incertae sedis</taxon>
        <taxon>Centropomidae</taxon>
        <taxon>Lates</taxon>
    </lineage>
</organism>
<feature type="transmembrane region" description="Helical" evidence="19">
    <location>
        <begin position="655"/>
        <end position="678"/>
    </location>
</feature>
<keyword evidence="12" id="KW-1015">Disulfide bond</keyword>
<dbReference type="InterPro" id="IPR003591">
    <property type="entry name" value="Leu-rich_rpt_typical-subtyp"/>
</dbReference>
<evidence type="ECO:0000256" key="17">
    <source>
        <dbReference type="ARBA" id="ARBA00062299"/>
    </source>
</evidence>
<dbReference type="Pfam" id="PF13855">
    <property type="entry name" value="LRR_8"/>
    <property type="match status" value="2"/>
</dbReference>
<evidence type="ECO:0000256" key="16">
    <source>
        <dbReference type="ARBA" id="ARBA00057507"/>
    </source>
</evidence>
<dbReference type="InterPro" id="IPR000483">
    <property type="entry name" value="Cys-rich_flank_reg_C"/>
</dbReference>
<feature type="signal peptide" evidence="20">
    <location>
        <begin position="1"/>
        <end position="20"/>
    </location>
</feature>
<evidence type="ECO:0000256" key="19">
    <source>
        <dbReference type="SAM" id="Phobius"/>
    </source>
</evidence>
<sequence>MWTLALQLVFTGLHIQVTTCYPSCTLYGLVAACASQHHYWVPALPCNITHLYLERNYISEINSTSLRDYDQLQQLDLGMQNVQLIIRNNAFLRQRKLTRLVLGYNIGLQLEPRAFAGLFNLQHFFLDKCSLNDSILSESYLQHLFSLELLDLSYNELARLRPGLFFSKLTRFTKLNLKLNQIRGLCEEDLVGFRGKYFTYMNLTSNLFGRMYEGNFDWETCGNPFRGMAFNILDLSSYGFNIITTRNFFNAIQGTQIDHLIFSGHLGKGFSYDRLPDPDETTFEGLMNSKIKHFDLSNSYIFALQRAVFSSLKAAIIIDISGNKINQIERNAFSGLQGHLRLLNLSSNLLGEIASHTFTNLTDLRVLDLSYNHIGVLGHKAFSGLPRLRALYLTGNSLRILGSPASLPNLDYLLLNDNKLTSLYHITDMGMNSLHVDVSDNRLTNLKDVHLIVTNFKRLQNFFYSGNHMKWCTLDQNIRIHYNNSLQVLDLHDSSLQIIWEQGKCFDLFDHLENLLSLSINFNSLTTLPQGIFRGLSSIIELDLSHNSLTYLQPGVFPVSLKKLDLSNNYLASPDPMTFQSLIFLDLAANRFHCDCSLEKFLKWLNETNVTFLSPTEDFICEFPAALHNLPLLNYTTSTEPCEEDDEKAVHGLKFALFIFTALLVIAVILSGIVYARFRGHVFIIYKKIIGRVLEGPKPVALLEEVPYDVFLCFSNSDYRWVEAVLLNKLDNQFSEENIFHCCFEARDFLPGEDHLSNIREAIWGSRKTVCIISKEFLKDGWCLEAFTLAQCRMLEELTNILIILVVGKVAHYQLMKYNAIRAFIRRRAYLIWPEDPQDQEWFYEQLISQILKDTKVKKFPEDKPQPAQHNIQPQYEDSVQLENIRTNAM</sequence>
<dbReference type="PANTHER" id="PTHR24365">
    <property type="entry name" value="TOLL-LIKE RECEPTOR"/>
    <property type="match status" value="1"/>
</dbReference>
<comment type="similarity">
    <text evidence="2">Belongs to the Toll-like receptor family.</text>
</comment>
<evidence type="ECO:0000256" key="20">
    <source>
        <dbReference type="SAM" id="SignalP"/>
    </source>
</evidence>
<dbReference type="PROSITE" id="PS51450">
    <property type="entry name" value="LRR"/>
    <property type="match status" value="2"/>
</dbReference>
<dbReference type="InterPro" id="IPR035897">
    <property type="entry name" value="Toll_tir_struct_dom_sf"/>
</dbReference>
<dbReference type="InterPro" id="IPR032675">
    <property type="entry name" value="LRR_dom_sf"/>
</dbReference>
<evidence type="ECO:0000256" key="3">
    <source>
        <dbReference type="ARBA" id="ARBA00022553"/>
    </source>
</evidence>
<dbReference type="Pfam" id="PF01582">
    <property type="entry name" value="TIR"/>
    <property type="match status" value="1"/>
</dbReference>
<protein>
    <recommendedName>
        <fullName evidence="18">Toll-like receptor 5</fullName>
    </recommendedName>
</protein>
<evidence type="ECO:0000259" key="21">
    <source>
        <dbReference type="PROSITE" id="PS50104"/>
    </source>
</evidence>
<dbReference type="SMART" id="SM00369">
    <property type="entry name" value="LRR_TYP"/>
    <property type="match status" value="11"/>
</dbReference>
<evidence type="ECO:0000256" key="10">
    <source>
        <dbReference type="ARBA" id="ARBA00022989"/>
    </source>
</evidence>
<evidence type="ECO:0000256" key="13">
    <source>
        <dbReference type="ARBA" id="ARBA00023170"/>
    </source>
</evidence>
<dbReference type="SUPFAM" id="SSF52200">
    <property type="entry name" value="Toll/Interleukin receptor TIR domain"/>
    <property type="match status" value="1"/>
</dbReference>
<reference evidence="22" key="3">
    <citation type="submission" date="2025-09" db="UniProtKB">
        <authorList>
            <consortium name="Ensembl"/>
        </authorList>
    </citation>
    <scope>IDENTIFICATION</scope>
</reference>
<dbReference type="FunCoup" id="A0A4W6CLP8">
    <property type="interactions" value="929"/>
</dbReference>
<keyword evidence="3" id="KW-0597">Phosphoprotein</keyword>
<dbReference type="GO" id="GO:0004888">
    <property type="term" value="F:transmembrane signaling receptor activity"/>
    <property type="evidence" value="ECO:0007669"/>
    <property type="project" value="InterPro"/>
</dbReference>
<dbReference type="PRINTS" id="PR00019">
    <property type="entry name" value="LEURICHRPT"/>
</dbReference>
<dbReference type="SMART" id="SM00082">
    <property type="entry name" value="LRRCT"/>
    <property type="match status" value="1"/>
</dbReference>
<dbReference type="GeneTree" id="ENSGT00940000159678"/>
<dbReference type="PANTHER" id="PTHR24365:SF525">
    <property type="entry name" value="TOLL-LIKE RECEPTOR 5"/>
    <property type="match status" value="1"/>
</dbReference>
<evidence type="ECO:0000256" key="6">
    <source>
        <dbReference type="ARBA" id="ARBA00022692"/>
    </source>
</evidence>
<dbReference type="GO" id="GO:0045087">
    <property type="term" value="P:innate immune response"/>
    <property type="evidence" value="ECO:0007669"/>
    <property type="project" value="UniProtKB-KW"/>
</dbReference>
<evidence type="ECO:0000256" key="9">
    <source>
        <dbReference type="ARBA" id="ARBA00022859"/>
    </source>
</evidence>
<keyword evidence="13" id="KW-0675">Receptor</keyword>
<dbReference type="AlphaFoldDB" id="A0A4W6CLP8"/>
<dbReference type="FunFam" id="3.80.10.10:FF:000306">
    <property type="entry name" value="Toll-like receptor 5"/>
    <property type="match status" value="1"/>
</dbReference>
<dbReference type="SUPFAM" id="SSF52058">
    <property type="entry name" value="L domain-like"/>
    <property type="match status" value="2"/>
</dbReference>
<evidence type="ECO:0000256" key="4">
    <source>
        <dbReference type="ARBA" id="ARBA00022588"/>
    </source>
</evidence>
<reference evidence="23" key="1">
    <citation type="submission" date="2015-09" db="EMBL/GenBank/DDBJ databases">
        <authorList>
            <person name="Sai Rama Sridatta P."/>
        </authorList>
    </citation>
    <scope>NUCLEOTIDE SEQUENCE [LARGE SCALE GENOMIC DNA]</scope>
</reference>
<keyword evidence="6 19" id="KW-0812">Transmembrane</keyword>
<evidence type="ECO:0000256" key="11">
    <source>
        <dbReference type="ARBA" id="ARBA00023136"/>
    </source>
</evidence>
<dbReference type="GO" id="GO:0005886">
    <property type="term" value="C:plasma membrane"/>
    <property type="evidence" value="ECO:0007669"/>
    <property type="project" value="TreeGrafter"/>
</dbReference>
<evidence type="ECO:0000313" key="22">
    <source>
        <dbReference type="Ensembl" id="ENSLCAP00010013256.1"/>
    </source>
</evidence>
<dbReference type="InterPro" id="IPR001611">
    <property type="entry name" value="Leu-rich_rpt"/>
</dbReference>
<keyword evidence="9" id="KW-0391">Immunity</keyword>
<keyword evidence="7 20" id="KW-0732">Signal</keyword>
<evidence type="ECO:0000256" key="12">
    <source>
        <dbReference type="ARBA" id="ARBA00023157"/>
    </source>
</evidence>
<comment type="function">
    <text evidence="16">Pattern recognition receptor (PRR) located on the cell surface that participates in the activation of innate immunity and inflammatory response. Recognizes small molecular motifs named pathogen-associated molecular pattern (PAMPs) expressed by pathogens and microbe-associated molecular patterns (MAMPs) usually expressed by resident microbiota. Upon ligand binding such as bacterial flagellins, recruits intracellular adapter proteins MYD88 and TRIF leading to NF-kappa-B activation, cytokine secretion and induction of the inflammatory response. Plays thereby an important role in the relationship between the intestinal epithelium and enteric microbes and contributes to the gut microbiota composition throughout life.</text>
</comment>
<dbReference type="InterPro" id="IPR017241">
    <property type="entry name" value="Toll-like_receptor"/>
</dbReference>
<accession>A0A4W6CLP8</accession>
<feature type="chain" id="PRO_5021362632" description="Toll-like receptor 5" evidence="20">
    <location>
        <begin position="21"/>
        <end position="890"/>
    </location>
</feature>